<organism evidence="12 13">
    <name type="scientific">Amycolatopsis viridis</name>
    <dbReference type="NCBI Taxonomy" id="185678"/>
    <lineage>
        <taxon>Bacteria</taxon>
        <taxon>Bacillati</taxon>
        <taxon>Actinomycetota</taxon>
        <taxon>Actinomycetes</taxon>
        <taxon>Pseudonocardiales</taxon>
        <taxon>Pseudonocardiaceae</taxon>
        <taxon>Amycolatopsis</taxon>
    </lineage>
</organism>
<feature type="binding site" evidence="10">
    <location>
        <position position="250"/>
    </location>
    <ligand>
        <name>GTP</name>
        <dbReference type="ChEBI" id="CHEBI:37565"/>
    </ligand>
</feature>
<evidence type="ECO:0000256" key="6">
    <source>
        <dbReference type="ARBA" id="ARBA00023134"/>
    </source>
</evidence>
<dbReference type="Gene3D" id="3.40.50.280">
    <property type="entry name" value="Cobalamin-binding domain"/>
    <property type="match status" value="1"/>
</dbReference>
<dbReference type="RefSeq" id="WP_167112771.1">
    <property type="nucleotide sequence ID" value="NZ_JAANOU010000001.1"/>
</dbReference>
<keyword evidence="5 10" id="KW-0378">Hydrolase</keyword>
<evidence type="ECO:0000256" key="10">
    <source>
        <dbReference type="HAMAP-Rule" id="MF_02050"/>
    </source>
</evidence>
<feature type="binding site" description="axial binding residue" evidence="10">
    <location>
        <position position="24"/>
    </location>
    <ligand>
        <name>adenosylcob(III)alamin</name>
        <dbReference type="ChEBI" id="CHEBI:18408"/>
    </ligand>
    <ligandPart>
        <name>Co</name>
        <dbReference type="ChEBI" id="CHEBI:27638"/>
    </ligandPart>
</feature>
<dbReference type="SUPFAM" id="SSF52540">
    <property type="entry name" value="P-loop containing nucleoside triphosphate hydrolases"/>
    <property type="match status" value="1"/>
</dbReference>
<dbReference type="GO" id="GO:0004494">
    <property type="term" value="F:methylmalonyl-CoA mutase activity"/>
    <property type="evidence" value="ECO:0007669"/>
    <property type="project" value="UniProtKB-EC"/>
</dbReference>
<evidence type="ECO:0000256" key="1">
    <source>
        <dbReference type="ARBA" id="ARBA00001922"/>
    </source>
</evidence>
<feature type="binding site" evidence="10">
    <location>
        <position position="296"/>
    </location>
    <ligand>
        <name>Mg(2+)</name>
        <dbReference type="ChEBI" id="CHEBI:18420"/>
        <label>2</label>
    </ligand>
</feature>
<dbReference type="InterPro" id="IPR052040">
    <property type="entry name" value="GTPase/Isobutyryl-CoA_mutase"/>
</dbReference>
<dbReference type="InterPro" id="IPR006158">
    <property type="entry name" value="Cobalamin-bd"/>
</dbReference>
<comment type="caution">
    <text evidence="12">The sequence shown here is derived from an EMBL/GenBank/DDBJ whole genome shotgun (WGS) entry which is preliminary data.</text>
</comment>
<feature type="binding site" evidence="10">
    <location>
        <position position="757"/>
    </location>
    <ligand>
        <name>substrate</name>
    </ligand>
</feature>
<evidence type="ECO:0000256" key="8">
    <source>
        <dbReference type="ARBA" id="ARBA00023235"/>
    </source>
</evidence>
<comment type="subunit">
    <text evidence="10">Homodimer.</text>
</comment>
<keyword evidence="10" id="KW-0479">Metal-binding</keyword>
<reference evidence="12 13" key="1">
    <citation type="submission" date="2020-03" db="EMBL/GenBank/DDBJ databases">
        <title>Sequencing the genomes of 1000 actinobacteria strains.</title>
        <authorList>
            <person name="Klenk H.-P."/>
        </authorList>
    </citation>
    <scope>NUCLEOTIDE SEQUENCE [LARGE SCALE GENOMIC DNA]</scope>
    <source>
        <strain evidence="12 13">DSM 45668</strain>
    </source>
</reference>
<evidence type="ECO:0000256" key="9">
    <source>
        <dbReference type="ARBA" id="ARBA00023285"/>
    </source>
</evidence>
<dbReference type="EC" id="3.6.5.-" evidence="10"/>
<comment type="cofactor">
    <cofactor evidence="1 10">
        <name>adenosylcob(III)alamin</name>
        <dbReference type="ChEBI" id="CHEBI:18408"/>
    </cofactor>
</comment>
<comment type="catalytic activity">
    <reaction evidence="10">
        <text>GTP + H2O = GDP + phosphate + H(+)</text>
        <dbReference type="Rhea" id="RHEA:19669"/>
        <dbReference type="ChEBI" id="CHEBI:15377"/>
        <dbReference type="ChEBI" id="CHEBI:15378"/>
        <dbReference type="ChEBI" id="CHEBI:37565"/>
        <dbReference type="ChEBI" id="CHEBI:43474"/>
        <dbReference type="ChEBI" id="CHEBI:58189"/>
    </reaction>
</comment>
<dbReference type="NCBIfam" id="TIGR00641">
    <property type="entry name" value="acid_CoA_mut_N"/>
    <property type="match status" value="1"/>
</dbReference>
<dbReference type="InterPro" id="IPR036724">
    <property type="entry name" value="Cobalamin-bd_sf"/>
</dbReference>
<dbReference type="PANTHER" id="PTHR43087">
    <property type="entry name" value="LYSINE/ARGININE/ORNITHINE TRANSPORT SYSTEM KINASE"/>
    <property type="match status" value="1"/>
</dbReference>
<feature type="binding site" evidence="10">
    <location>
        <position position="234"/>
    </location>
    <ligand>
        <name>Mg(2+)</name>
        <dbReference type="ChEBI" id="CHEBI:18420"/>
        <label>2</label>
    </ligand>
</feature>
<keyword evidence="10" id="KW-0511">Multifunctional enzyme</keyword>
<feature type="binding site" evidence="10">
    <location>
        <position position="806"/>
    </location>
    <ligand>
        <name>substrate</name>
    </ligand>
</feature>
<dbReference type="Pfam" id="PF03308">
    <property type="entry name" value="MeaB"/>
    <property type="match status" value="1"/>
</dbReference>
<dbReference type="InterPro" id="IPR053439">
    <property type="entry name" value="IcmF/GTPase_domain"/>
</dbReference>
<dbReference type="InterPro" id="IPR033669">
    <property type="entry name" value="IcmF"/>
</dbReference>
<dbReference type="Gene3D" id="3.20.20.240">
    <property type="entry name" value="Methylmalonyl-CoA mutase"/>
    <property type="match status" value="1"/>
</dbReference>
<feature type="binding site" evidence="10">
    <location>
        <begin position="342"/>
        <end position="345"/>
    </location>
    <ligand>
        <name>GTP</name>
        <dbReference type="ChEBI" id="CHEBI:37565"/>
    </ligand>
</feature>
<protein>
    <recommendedName>
        <fullName evidence="10">Fused isobutyryl-CoA mutase</fullName>
    </recommendedName>
    <domain>
        <recommendedName>
            <fullName evidence="10">Isobutyryl-CoA mutase</fullName>
            <shortName evidence="10">ICM</shortName>
            <ecNumber evidence="10">5.4.99.13</ecNumber>
        </recommendedName>
    </domain>
    <domain>
        <recommendedName>
            <fullName evidence="10">P-loop GTPase</fullName>
            <ecNumber evidence="10">3.6.5.-</ecNumber>
        </recommendedName>
        <alternativeName>
            <fullName evidence="10">G-protein chaperone</fullName>
        </alternativeName>
    </domain>
</protein>
<feature type="binding site" evidence="10">
    <location>
        <position position="572"/>
    </location>
    <ligand>
        <name>substrate</name>
    </ligand>
</feature>
<evidence type="ECO:0000259" key="11">
    <source>
        <dbReference type="PROSITE" id="PS51332"/>
    </source>
</evidence>
<keyword evidence="8 10" id="KW-0413">Isomerase</keyword>
<feature type="binding site" evidence="10">
    <location>
        <begin position="204"/>
        <end position="209"/>
    </location>
    <ligand>
        <name>GTP</name>
        <dbReference type="ChEBI" id="CHEBI:37565"/>
    </ligand>
</feature>
<keyword evidence="6 10" id="KW-0342">GTP-binding</keyword>
<dbReference type="Gene3D" id="3.40.50.300">
    <property type="entry name" value="P-loop containing nucleotide triphosphate hydrolases"/>
    <property type="match status" value="1"/>
</dbReference>
<feature type="domain" description="B12-binding" evidence="11">
    <location>
        <begin position="11"/>
        <end position="145"/>
    </location>
</feature>
<dbReference type="InterPro" id="IPR027417">
    <property type="entry name" value="P-loop_NTPase"/>
</dbReference>
<feature type="binding site" evidence="10">
    <location>
        <position position="713"/>
    </location>
    <ligand>
        <name>substrate</name>
    </ligand>
</feature>
<name>A0ABX0SRK8_9PSEU</name>
<feature type="binding site" evidence="10">
    <location>
        <position position="208"/>
    </location>
    <ligand>
        <name>Mg(2+)</name>
        <dbReference type="ChEBI" id="CHEBI:18420"/>
        <label>1</label>
        <note>catalytic</note>
    </ligand>
</feature>
<dbReference type="EC" id="5.4.99.13" evidence="10"/>
<evidence type="ECO:0000256" key="2">
    <source>
        <dbReference type="ARBA" id="ARBA00011870"/>
    </source>
</evidence>
<comment type="cofactor">
    <cofactor evidence="10">
        <name>Mg(2+)</name>
        <dbReference type="ChEBI" id="CHEBI:18420"/>
    </cofactor>
</comment>
<comment type="subunit">
    <text evidence="2">Heterodimer of an alpha and a beta chain.</text>
</comment>
<feature type="binding site" evidence="10">
    <location>
        <position position="295"/>
    </location>
    <ligand>
        <name>Mg(2+)</name>
        <dbReference type="ChEBI" id="CHEBI:18420"/>
        <label>2</label>
    </ligand>
</feature>
<keyword evidence="3 10" id="KW-0846">Cobalamin</keyword>
<gene>
    <name evidence="10" type="primary">icmF</name>
    <name evidence="12" type="ORF">FHX46_002053</name>
</gene>
<comment type="domain">
    <text evidence="10">Is composed of four functional domains: the N-terminal 5'-deoxyadenosylcobalamin binding region that is homologous to the small subunit of ICM (IcmB), a middle P-loop GTPase domain (MeaI) that likely acts as a chaperone for ICM, a structured linker region involved in dimer formation, and a C-terminal part that is homologous to the large substrate-binding subunit of ICM (IcmA).</text>
</comment>
<feature type="binding site" evidence="10">
    <location>
        <position position="1077"/>
    </location>
    <ligand>
        <name>GTP</name>
        <dbReference type="ChEBI" id="CHEBI:37565"/>
    </ligand>
</feature>
<evidence type="ECO:0000256" key="5">
    <source>
        <dbReference type="ARBA" id="ARBA00022801"/>
    </source>
</evidence>
<evidence type="ECO:0000256" key="3">
    <source>
        <dbReference type="ARBA" id="ARBA00022628"/>
    </source>
</evidence>
<feature type="binding site" evidence="10">
    <location>
        <position position="607"/>
    </location>
    <ligand>
        <name>substrate</name>
    </ligand>
</feature>
<accession>A0ABX0SRK8</accession>
<feature type="binding site" evidence="10">
    <location>
        <position position="247"/>
    </location>
    <ligand>
        <name>Mg(2+)</name>
        <dbReference type="ChEBI" id="CHEBI:18420"/>
        <label>1</label>
        <note>catalytic</note>
    </ligand>
</feature>
<dbReference type="SUPFAM" id="SSF51703">
    <property type="entry name" value="Cobalamin (vitamin B12)-dependent enzymes"/>
    <property type="match status" value="1"/>
</dbReference>
<evidence type="ECO:0000256" key="4">
    <source>
        <dbReference type="ARBA" id="ARBA00022741"/>
    </source>
</evidence>
<keyword evidence="9 10" id="KW-0170">Cobalt</keyword>
<dbReference type="SUPFAM" id="SSF52242">
    <property type="entry name" value="Cobalamin (vitamin B12)-binding domain"/>
    <property type="match status" value="1"/>
</dbReference>
<dbReference type="PANTHER" id="PTHR43087:SF1">
    <property type="entry name" value="LAO_AO TRANSPORT SYSTEM ATPASE"/>
    <property type="match status" value="1"/>
</dbReference>
<dbReference type="HAMAP" id="MF_02050">
    <property type="entry name" value="IcmF"/>
    <property type="match status" value="1"/>
</dbReference>
<dbReference type="EMBL" id="JAANOU010000001">
    <property type="protein sequence ID" value="NIH79523.1"/>
    <property type="molecule type" value="Genomic_DNA"/>
</dbReference>
<keyword evidence="13" id="KW-1185">Reference proteome</keyword>
<evidence type="ECO:0000313" key="12">
    <source>
        <dbReference type="EMBL" id="NIH79523.1"/>
    </source>
</evidence>
<comment type="catalytic activity">
    <reaction evidence="10">
        <text>2-methylpropanoyl-CoA = butanoyl-CoA</text>
        <dbReference type="Rhea" id="RHEA:13141"/>
        <dbReference type="ChEBI" id="CHEBI:57338"/>
        <dbReference type="ChEBI" id="CHEBI:57371"/>
        <dbReference type="EC" id="5.4.99.13"/>
    </reaction>
</comment>
<dbReference type="Pfam" id="PF02310">
    <property type="entry name" value="B12-binding"/>
    <property type="match status" value="1"/>
</dbReference>
<comment type="caution">
    <text evidence="10">Lacks conserved residue(s) required for the propagation of feature annotation.</text>
</comment>
<feature type="binding site" evidence="10">
    <location>
        <position position="846"/>
    </location>
    <ligand>
        <name>substrate</name>
    </ligand>
</feature>
<dbReference type="InterPro" id="IPR006099">
    <property type="entry name" value="MeMalonylCoA_mutase_a/b_cat"/>
</dbReference>
<dbReference type="NCBIfam" id="NF045497">
    <property type="entry name" value="IsobCoAmut_IcmF"/>
    <property type="match status" value="1"/>
</dbReference>
<feature type="binding site" evidence="10">
    <location>
        <position position="841"/>
    </location>
    <ligand>
        <name>substrate</name>
    </ligand>
</feature>
<comment type="similarity">
    <text evidence="10">Belongs to the IcmF family.</text>
</comment>
<feature type="binding site" evidence="10">
    <location>
        <position position="958"/>
    </location>
    <ligand>
        <name>GTP</name>
        <dbReference type="ChEBI" id="CHEBI:37565"/>
    </ligand>
</feature>
<dbReference type="CDD" id="cd02071">
    <property type="entry name" value="MM_CoA_mut_B12_BD"/>
    <property type="match status" value="1"/>
</dbReference>
<dbReference type="Proteomes" id="UP000754495">
    <property type="component" value="Unassembled WGS sequence"/>
</dbReference>
<dbReference type="PROSITE" id="PS51332">
    <property type="entry name" value="B12_BINDING"/>
    <property type="match status" value="1"/>
</dbReference>
<dbReference type="Pfam" id="PF01642">
    <property type="entry name" value="MM_CoA_mutase"/>
    <property type="match status" value="2"/>
</dbReference>
<evidence type="ECO:0000256" key="7">
    <source>
        <dbReference type="ARBA" id="ARBA00023186"/>
    </source>
</evidence>
<keyword evidence="7 10" id="KW-0143">Chaperone</keyword>
<feature type="binding site" evidence="10">
    <location>
        <position position="247"/>
    </location>
    <ligand>
        <name>Mg(2+)</name>
        <dbReference type="ChEBI" id="CHEBI:18420"/>
        <label>2</label>
    </ligand>
</feature>
<keyword evidence="4 10" id="KW-0547">Nucleotide-binding</keyword>
<feature type="binding site" evidence="10">
    <location>
        <position position="233"/>
    </location>
    <ligand>
        <name>Mg(2+)</name>
        <dbReference type="ChEBI" id="CHEBI:18420"/>
        <label>2</label>
    </ligand>
</feature>
<dbReference type="InterPro" id="IPR016176">
    <property type="entry name" value="Cbl-dep_enz_cat"/>
</dbReference>
<evidence type="ECO:0000313" key="13">
    <source>
        <dbReference type="Proteomes" id="UP000754495"/>
    </source>
</evidence>
<keyword evidence="10" id="KW-0460">Magnesium</keyword>
<sequence>MNASLHRPVHPVRFVTASSLFDGHDASINIMRRILQSQGAEVVHLGHNRSVDEVVRAAISEDAQGVAISAYQGGHVEYFSYLVELLNERGAGHIKVYGGGGGVIVREEIELLHSRGVARIFSPDDGLQLGLPGMVNLMIKECDYDLAEVPAGPDDDLLAGDVPTLARFITQLQAGRVDDNRLARIAEAARRRPVPVLGITGTGGSGKSSLTDELIRRFRLDQEDKLRIAVLAVDPTRRRGGGALLGDRIRMNGLDSSQIYFRSLATRQAGGEVPEGLDEAVLACKAAGYDLVIVETPGIGQGDAGIVDHVDYSLYVMTPEFGAASQLEKIDMLDFADVVAINKFERRGAEDARRDVARQLVRNREAFGASPEDMPVFGTSAARFNDDGVTALYQYLRDALAERGLSVSAGQLPKAGTKVSTGASVIIPPARERYLADIAATVRGYHEQTREQVASVRKVDHLRAAKDALAADNADTEAIERLLAKAESEVDSSVAGLLERWDELSESYRAEELVVHIRDKELRTQLWRETLSGNRVPRVALPRYTDRGELVSFLRRENLPGYFPFTAGVFPFKREGEDPARMFAGEGDAFRTNRRFKYLSADSEAKRLSTAFDSVTLYGHDPDTRPDIYGKIGTSGVSIATLDDMKALYDGFDLTAPNTSVSMTINGPAPTILAFFLNTAIDQRMDAFRAEHGREPTAEEAAELREWTLRNVRGTVQADILKEDQGQNTCIFSTEFSLRMMADIQEWFIEHGVRNFYSVSISGYHIAEAGANPISQLAFTLANGFTYVESYLARGMHVDDFAPNLSFFFSNGMDAEYSVLGRVARRIWAIAMKERYGANERSQKLKYHVQTSGRSLHAQEMSFNDIRTTLQALCALYDNANSLHTNAYDEAITTPTESSVRRAMAIQMIINKEWGLAKNENPLQGSFIIDELTDLVEEAVLAEFDRMAERGGVLGAMETGYQRGKIQDESMLYERLKHEGSLPIVGVNTFRNPHPEDDEVEVELARATEEEKQSQLTRLAGFQQRHGQEAQEALQALRDAATRGENVFGVLMDAARVCSLGQITEAFFEVGGQYRRNI</sequence>
<proteinExistence type="inferred from homology"/>
<dbReference type="InterPro" id="IPR006098">
    <property type="entry name" value="MMCoA_mutase_a_cat"/>
</dbReference>
<feature type="region of interest" description="Linker" evidence="10">
    <location>
        <begin position="403"/>
        <end position="564"/>
    </location>
</feature>
<comment type="function">
    <text evidence="10">Catalyzes the reversible interconversion of isobutyryl-CoA and n-butyryl-CoA, using radical chemistry. Also exhibits GTPase activity, associated with its G-protein domain (MeaI) that functions as a chaperone that assists cofactor delivery and proper holo-enzyme assembly.</text>
</comment>
<feature type="binding site" evidence="10">
    <location>
        <position position="295"/>
    </location>
    <ligand>
        <name>Mg(2+)</name>
        <dbReference type="ChEBI" id="CHEBI:18420"/>
        <label>1</label>
        <note>catalytic</note>
    </ligand>
</feature>